<evidence type="ECO:0000313" key="10">
    <source>
        <dbReference type="EMBL" id="KRM00947.1"/>
    </source>
</evidence>
<comment type="similarity">
    <text evidence="2 7">Belongs to the ArgR family.</text>
</comment>
<dbReference type="Pfam" id="PF01316">
    <property type="entry name" value="Arg_repressor"/>
    <property type="match status" value="1"/>
</dbReference>
<dbReference type="AlphaFoldDB" id="A0A0R1VD81"/>
<keyword evidence="11" id="KW-1185">Reference proteome</keyword>
<accession>A0A0R1VD81</accession>
<dbReference type="GO" id="GO:0006526">
    <property type="term" value="P:L-arginine biosynthetic process"/>
    <property type="evidence" value="ECO:0007669"/>
    <property type="project" value="UniProtKB-UniPathway"/>
</dbReference>
<keyword evidence="6 7" id="KW-0804">Transcription</keyword>
<dbReference type="GO" id="GO:0003677">
    <property type="term" value="F:DNA binding"/>
    <property type="evidence" value="ECO:0007669"/>
    <property type="project" value="UniProtKB-KW"/>
</dbReference>
<dbReference type="InterPro" id="IPR001669">
    <property type="entry name" value="Arg_repress"/>
</dbReference>
<keyword evidence="7" id="KW-0028">Amino-acid biosynthesis</keyword>
<feature type="domain" description="Arginine repressor C-terminal" evidence="9">
    <location>
        <begin position="81"/>
        <end position="148"/>
    </location>
</feature>
<dbReference type="Gene3D" id="1.10.10.10">
    <property type="entry name" value="Winged helix-like DNA-binding domain superfamily/Winged helix DNA-binding domain"/>
    <property type="match status" value="1"/>
</dbReference>
<evidence type="ECO:0000259" key="8">
    <source>
        <dbReference type="Pfam" id="PF01316"/>
    </source>
</evidence>
<dbReference type="GO" id="GO:0034618">
    <property type="term" value="F:arginine binding"/>
    <property type="evidence" value="ECO:0007669"/>
    <property type="project" value="InterPro"/>
</dbReference>
<dbReference type="HAMAP" id="MF_00173">
    <property type="entry name" value="Arg_repressor"/>
    <property type="match status" value="1"/>
</dbReference>
<evidence type="ECO:0000256" key="3">
    <source>
        <dbReference type="ARBA" id="ARBA00022490"/>
    </source>
</evidence>
<keyword evidence="4 7" id="KW-0805">Transcription regulation</keyword>
<evidence type="ECO:0000256" key="6">
    <source>
        <dbReference type="ARBA" id="ARBA00023163"/>
    </source>
</evidence>
<organism evidence="10 11">
    <name type="scientific">Limosilactobacillus gastricus DSM 16045</name>
    <dbReference type="NCBI Taxonomy" id="1423749"/>
    <lineage>
        <taxon>Bacteria</taxon>
        <taxon>Bacillati</taxon>
        <taxon>Bacillota</taxon>
        <taxon>Bacilli</taxon>
        <taxon>Lactobacillales</taxon>
        <taxon>Lactobacillaceae</taxon>
        <taxon>Limosilactobacillus</taxon>
    </lineage>
</organism>
<comment type="pathway">
    <text evidence="7">Amino-acid biosynthesis; L-arginine biosynthesis [regulation].</text>
</comment>
<dbReference type="Gene3D" id="3.30.1360.40">
    <property type="match status" value="1"/>
</dbReference>
<evidence type="ECO:0000256" key="5">
    <source>
        <dbReference type="ARBA" id="ARBA00023125"/>
    </source>
</evidence>
<dbReference type="Proteomes" id="UP000051739">
    <property type="component" value="Unassembled WGS sequence"/>
</dbReference>
<dbReference type="PATRIC" id="fig|1423749.3.peg.904"/>
<dbReference type="RefSeq" id="WP_056937800.1">
    <property type="nucleotide sequence ID" value="NZ_AZFN01000022.1"/>
</dbReference>
<keyword evidence="7" id="KW-0678">Repressor</keyword>
<gene>
    <name evidence="7" type="primary">argR</name>
    <name evidence="10" type="ORF">FC60_GL000895</name>
</gene>
<dbReference type="PANTHER" id="PTHR34471">
    <property type="entry name" value="ARGININE REPRESSOR"/>
    <property type="match status" value="1"/>
</dbReference>
<dbReference type="GO" id="GO:0051259">
    <property type="term" value="P:protein complex oligomerization"/>
    <property type="evidence" value="ECO:0007669"/>
    <property type="project" value="InterPro"/>
</dbReference>
<dbReference type="PANTHER" id="PTHR34471:SF1">
    <property type="entry name" value="ARGININE REPRESSOR"/>
    <property type="match status" value="1"/>
</dbReference>
<dbReference type="SUPFAM" id="SSF46785">
    <property type="entry name" value="Winged helix' DNA-binding domain"/>
    <property type="match status" value="1"/>
</dbReference>
<comment type="function">
    <text evidence="7">Regulates arginine biosynthesis genes.</text>
</comment>
<keyword evidence="5 7" id="KW-0238">DNA-binding</keyword>
<proteinExistence type="inferred from homology"/>
<dbReference type="InterPro" id="IPR036388">
    <property type="entry name" value="WH-like_DNA-bd_sf"/>
</dbReference>
<evidence type="ECO:0000313" key="11">
    <source>
        <dbReference type="Proteomes" id="UP000051739"/>
    </source>
</evidence>
<sequence>MDFRTRRALIKDLIKEREISTQEELMELVAQHGVQATQATISRDLQHLNIVKVMGQQGRTYYAQLQETPMALNERLVEAIRHRVESVTTVQFMNVVKTTPNSNFAMIVAGEFDGDENEKIVGTLAGNDTLIIISPDEEAARSVAEFINQYL</sequence>
<dbReference type="GO" id="GO:0005737">
    <property type="term" value="C:cytoplasm"/>
    <property type="evidence" value="ECO:0007669"/>
    <property type="project" value="UniProtKB-SubCell"/>
</dbReference>
<protein>
    <recommendedName>
        <fullName evidence="7">Arginine repressor</fullName>
    </recommendedName>
</protein>
<feature type="domain" description="Arginine repressor DNA-binding" evidence="8">
    <location>
        <begin position="4"/>
        <end position="68"/>
    </location>
</feature>
<dbReference type="InterPro" id="IPR020900">
    <property type="entry name" value="Arg_repress_DNA-bd"/>
</dbReference>
<evidence type="ECO:0000256" key="4">
    <source>
        <dbReference type="ARBA" id="ARBA00023015"/>
    </source>
</evidence>
<comment type="caution">
    <text evidence="10">The sequence shown here is derived from an EMBL/GenBank/DDBJ whole genome shotgun (WGS) entry which is preliminary data.</text>
</comment>
<dbReference type="UniPathway" id="UPA00068"/>
<dbReference type="Pfam" id="PF02863">
    <property type="entry name" value="Arg_repressor_C"/>
    <property type="match status" value="1"/>
</dbReference>
<evidence type="ECO:0000259" key="9">
    <source>
        <dbReference type="Pfam" id="PF02863"/>
    </source>
</evidence>
<dbReference type="InterPro" id="IPR036251">
    <property type="entry name" value="Arg_repress_C_sf"/>
</dbReference>
<keyword evidence="7" id="KW-0055">Arginine biosynthesis</keyword>
<evidence type="ECO:0000256" key="7">
    <source>
        <dbReference type="HAMAP-Rule" id="MF_00173"/>
    </source>
</evidence>
<dbReference type="GO" id="GO:1900079">
    <property type="term" value="P:regulation of arginine biosynthetic process"/>
    <property type="evidence" value="ECO:0007669"/>
    <property type="project" value="UniProtKB-UniRule"/>
</dbReference>
<reference evidence="10 11" key="1">
    <citation type="journal article" date="2015" name="Genome Announc.">
        <title>Expanding the biotechnology potential of lactobacilli through comparative genomics of 213 strains and associated genera.</title>
        <authorList>
            <person name="Sun Z."/>
            <person name="Harris H.M."/>
            <person name="McCann A."/>
            <person name="Guo C."/>
            <person name="Argimon S."/>
            <person name="Zhang W."/>
            <person name="Yang X."/>
            <person name="Jeffery I.B."/>
            <person name="Cooney J.C."/>
            <person name="Kagawa T.F."/>
            <person name="Liu W."/>
            <person name="Song Y."/>
            <person name="Salvetti E."/>
            <person name="Wrobel A."/>
            <person name="Rasinkangas P."/>
            <person name="Parkhill J."/>
            <person name="Rea M.C."/>
            <person name="O'Sullivan O."/>
            <person name="Ritari J."/>
            <person name="Douillard F.P."/>
            <person name="Paul Ross R."/>
            <person name="Yang R."/>
            <person name="Briner A.E."/>
            <person name="Felis G.E."/>
            <person name="de Vos W.M."/>
            <person name="Barrangou R."/>
            <person name="Klaenhammer T.R."/>
            <person name="Caufield P.W."/>
            <person name="Cui Y."/>
            <person name="Zhang H."/>
            <person name="O'Toole P.W."/>
        </authorList>
    </citation>
    <scope>NUCLEOTIDE SEQUENCE [LARGE SCALE GENOMIC DNA]</scope>
    <source>
        <strain evidence="10 11">DSM 16045</strain>
    </source>
</reference>
<evidence type="ECO:0000256" key="1">
    <source>
        <dbReference type="ARBA" id="ARBA00004496"/>
    </source>
</evidence>
<dbReference type="SUPFAM" id="SSF55252">
    <property type="entry name" value="C-terminal domain of arginine repressor"/>
    <property type="match status" value="1"/>
</dbReference>
<dbReference type="GO" id="GO:0003700">
    <property type="term" value="F:DNA-binding transcription factor activity"/>
    <property type="evidence" value="ECO:0007669"/>
    <property type="project" value="UniProtKB-UniRule"/>
</dbReference>
<dbReference type="PRINTS" id="PR01467">
    <property type="entry name" value="ARGREPRESSOR"/>
</dbReference>
<dbReference type="InterPro" id="IPR036390">
    <property type="entry name" value="WH_DNA-bd_sf"/>
</dbReference>
<dbReference type="EMBL" id="AZFN01000022">
    <property type="protein sequence ID" value="KRM00947.1"/>
    <property type="molecule type" value="Genomic_DNA"/>
</dbReference>
<name>A0A0R1VD81_9LACO</name>
<dbReference type="InterPro" id="IPR020899">
    <property type="entry name" value="Arg_repress_C"/>
</dbReference>
<comment type="subcellular location">
    <subcellularLocation>
        <location evidence="1 7">Cytoplasm</location>
    </subcellularLocation>
</comment>
<evidence type="ECO:0000256" key="2">
    <source>
        <dbReference type="ARBA" id="ARBA00008316"/>
    </source>
</evidence>
<keyword evidence="3 7" id="KW-0963">Cytoplasm</keyword>